<dbReference type="EMBL" id="JQEC01000011">
    <property type="protein sequence ID" value="KGJ96350.1"/>
    <property type="molecule type" value="Genomic_DNA"/>
</dbReference>
<dbReference type="GO" id="GO:0003755">
    <property type="term" value="F:peptidyl-prolyl cis-trans isomerase activity"/>
    <property type="evidence" value="ECO:0007669"/>
    <property type="project" value="UniProtKB-KW"/>
</dbReference>
<dbReference type="GO" id="GO:0005886">
    <property type="term" value="C:plasma membrane"/>
    <property type="evidence" value="ECO:0007669"/>
    <property type="project" value="UniProtKB-SubCell"/>
</dbReference>
<evidence type="ECO:0000256" key="4">
    <source>
        <dbReference type="ARBA" id="ARBA00022692"/>
    </source>
</evidence>
<evidence type="ECO:0000256" key="7">
    <source>
        <dbReference type="ARBA" id="ARBA00023186"/>
    </source>
</evidence>
<dbReference type="AlphaFoldDB" id="A0A099L1M7"/>
<evidence type="ECO:0000256" key="9">
    <source>
        <dbReference type="ARBA" id="ARBA00040743"/>
    </source>
</evidence>
<dbReference type="SUPFAM" id="SSF54534">
    <property type="entry name" value="FKBP-like"/>
    <property type="match status" value="1"/>
</dbReference>
<evidence type="ECO:0000256" key="3">
    <source>
        <dbReference type="ARBA" id="ARBA00022519"/>
    </source>
</evidence>
<dbReference type="Pfam" id="PF13624">
    <property type="entry name" value="SurA_N_3"/>
    <property type="match status" value="1"/>
</dbReference>
<keyword evidence="11" id="KW-0413">Isomerase</keyword>
<evidence type="ECO:0000256" key="11">
    <source>
        <dbReference type="PROSITE-ProRule" id="PRU00278"/>
    </source>
</evidence>
<dbReference type="InterPro" id="IPR000297">
    <property type="entry name" value="PPIase_PpiC"/>
</dbReference>
<dbReference type="Gene3D" id="1.10.4030.10">
    <property type="entry name" value="Porin chaperone SurA, peptide-binding domain"/>
    <property type="match status" value="1"/>
</dbReference>
<gene>
    <name evidence="13" type="ORF">GAB14E_0297</name>
</gene>
<dbReference type="InterPro" id="IPR027304">
    <property type="entry name" value="Trigger_fact/SurA_dom_sf"/>
</dbReference>
<keyword evidence="6" id="KW-0472">Membrane</keyword>
<dbReference type="PANTHER" id="PTHR47529">
    <property type="entry name" value="PEPTIDYL-PROLYL CIS-TRANS ISOMERASE D"/>
    <property type="match status" value="1"/>
</dbReference>
<dbReference type="PANTHER" id="PTHR47529:SF1">
    <property type="entry name" value="PERIPLASMIC CHAPERONE PPID"/>
    <property type="match status" value="1"/>
</dbReference>
<evidence type="ECO:0000256" key="1">
    <source>
        <dbReference type="ARBA" id="ARBA00004382"/>
    </source>
</evidence>
<organism evidence="13 14">
    <name type="scientific">Colwellia psychrerythraea</name>
    <name type="common">Vibrio psychroerythus</name>
    <dbReference type="NCBI Taxonomy" id="28229"/>
    <lineage>
        <taxon>Bacteria</taxon>
        <taxon>Pseudomonadati</taxon>
        <taxon>Pseudomonadota</taxon>
        <taxon>Gammaproteobacteria</taxon>
        <taxon>Alteromonadales</taxon>
        <taxon>Colwelliaceae</taxon>
        <taxon>Colwellia</taxon>
    </lineage>
</organism>
<dbReference type="InterPro" id="IPR052029">
    <property type="entry name" value="PpiD_chaperone"/>
</dbReference>
<dbReference type="Proteomes" id="UP000029868">
    <property type="component" value="Unassembled WGS sequence"/>
</dbReference>
<keyword evidence="3" id="KW-0997">Cell inner membrane</keyword>
<keyword evidence="4" id="KW-0812">Transmembrane</keyword>
<sequence length="655" mass="72557">MHLVLKYLSLDVLGIKKEKEMLEDIREKSQGLTAKIILGLIILTFAVAGVGSYTNSVDTSVATVNGEAISQQAFNKAYQTQRGRMAQQFGEMFDTLSNDANYMANFRQGVLDNLINEKLIDQNSKALAIRVSDARLKETIRKMPEFQVDGVFDNNRYLAIINQAGFFQSSSFRDYLRVEMTRRQLSQALVATEFSLPYQEKLQTALQNQTRDIRFATISAQQFKAAIELTDEEVNNYYLANQARFENKEQVKIDYISLNVADIAKGINVTDEELTKHYQDNLSSFTEAEQRRISHILIEFADDEAAAKTQAQAILTRLEQGEDFAVVAIEVSNDTFSGENGGDLEWLEPGVMEESFDEAALALINIGDITPLVKTSFGYHVLKLTDYKAEAIQGFADVQAELRTKLSNEQAQDKFFALQQEMARISFEFPDSLEDAASEVNVTIQTSPWLSRNGNSAPFDQAKVIEAAFSEMVLQDNMNSDLIEVNDDIALVLRLNTFQEANVKPLLEVEAQIKDILVNQKSTEQAQQTVDALLADFNTGTDISTQLTALNASFVNKANVARYSPEVDQSISRAAFVLPHPVNGVVSASTVALSNGDLALVEVTAVGVSETAANPNLAQQQTSQLAQSAYQSFVNSLKVGAKITRKQVTEPVAIY</sequence>
<protein>
    <recommendedName>
        <fullName evidence="9">Periplasmic chaperone PpiD</fullName>
    </recommendedName>
    <alternativeName>
        <fullName evidence="10">Periplasmic folding chaperone</fullName>
    </alternativeName>
</protein>
<evidence type="ECO:0000256" key="5">
    <source>
        <dbReference type="ARBA" id="ARBA00022989"/>
    </source>
</evidence>
<comment type="caution">
    <text evidence="13">The sequence shown here is derived from an EMBL/GenBank/DDBJ whole genome shotgun (WGS) entry which is preliminary data.</text>
</comment>
<keyword evidence="5" id="KW-1133">Transmembrane helix</keyword>
<feature type="domain" description="PpiC" evidence="12">
    <location>
        <begin position="288"/>
        <end position="386"/>
    </location>
</feature>
<evidence type="ECO:0000256" key="8">
    <source>
        <dbReference type="ARBA" id="ARBA00038408"/>
    </source>
</evidence>
<keyword evidence="11" id="KW-0697">Rotamase</keyword>
<dbReference type="SUPFAM" id="SSF109998">
    <property type="entry name" value="Triger factor/SurA peptide-binding domain-like"/>
    <property type="match status" value="1"/>
</dbReference>
<accession>A0A099L1M7</accession>
<evidence type="ECO:0000256" key="10">
    <source>
        <dbReference type="ARBA" id="ARBA00042775"/>
    </source>
</evidence>
<evidence type="ECO:0000313" key="14">
    <source>
        <dbReference type="Proteomes" id="UP000029868"/>
    </source>
</evidence>
<dbReference type="PATRIC" id="fig|28229.3.peg.1235"/>
<evidence type="ECO:0000256" key="2">
    <source>
        <dbReference type="ARBA" id="ARBA00022475"/>
    </source>
</evidence>
<evidence type="ECO:0000259" key="12">
    <source>
        <dbReference type="PROSITE" id="PS50198"/>
    </source>
</evidence>
<dbReference type="Pfam" id="PF00639">
    <property type="entry name" value="Rotamase"/>
    <property type="match status" value="1"/>
</dbReference>
<comment type="subcellular location">
    <subcellularLocation>
        <location evidence="1">Cell inner membrane</location>
        <topology evidence="1">Single-pass type II membrane protein</topology>
        <orientation evidence="1">Periplasmic side</orientation>
    </subcellularLocation>
</comment>
<evidence type="ECO:0000256" key="6">
    <source>
        <dbReference type="ARBA" id="ARBA00023136"/>
    </source>
</evidence>
<reference evidence="13 14" key="1">
    <citation type="submission" date="2014-08" db="EMBL/GenBank/DDBJ databases">
        <title>Genomic and Phenotypic Diversity of Colwellia psychrerythraea strains from Disparate Marine Basins.</title>
        <authorList>
            <person name="Techtmann S.M."/>
            <person name="Stelling S.C."/>
            <person name="Utturkar S.M."/>
            <person name="Alshibli N."/>
            <person name="Harris A."/>
            <person name="Brown S.D."/>
            <person name="Hazen T.C."/>
        </authorList>
    </citation>
    <scope>NUCLEOTIDE SEQUENCE [LARGE SCALE GENOMIC DNA]</scope>
    <source>
        <strain evidence="13 14">GAB14E</strain>
    </source>
</reference>
<dbReference type="PROSITE" id="PS50198">
    <property type="entry name" value="PPIC_PPIASE_2"/>
    <property type="match status" value="1"/>
</dbReference>
<evidence type="ECO:0000313" key="13">
    <source>
        <dbReference type="EMBL" id="KGJ96350.1"/>
    </source>
</evidence>
<name>A0A099L1M7_COLPS</name>
<keyword evidence="2" id="KW-1003">Cell membrane</keyword>
<proteinExistence type="inferred from homology"/>
<dbReference type="Gene3D" id="3.10.50.40">
    <property type="match status" value="1"/>
</dbReference>
<comment type="similarity">
    <text evidence="8">Belongs to the PpiD chaperone family.</text>
</comment>
<dbReference type="InterPro" id="IPR046357">
    <property type="entry name" value="PPIase_dom_sf"/>
</dbReference>
<keyword evidence="7" id="KW-0143">Chaperone</keyword>